<protein>
    <submittedName>
        <fullName evidence="2">Uncharacterized protein</fullName>
    </submittedName>
</protein>
<dbReference type="OrthoDB" id="5599381at2759"/>
<dbReference type="EMBL" id="JANBOI010000933">
    <property type="protein sequence ID" value="KAJ1727954.1"/>
    <property type="molecule type" value="Genomic_DNA"/>
</dbReference>
<gene>
    <name evidence="2" type="ORF">LPJ61_004307</name>
</gene>
<name>A0A9W7Y8V1_9FUNG</name>
<reference evidence="2" key="1">
    <citation type="submission" date="2022-07" db="EMBL/GenBank/DDBJ databases">
        <title>Phylogenomic reconstructions and comparative analyses of Kickxellomycotina fungi.</title>
        <authorList>
            <person name="Reynolds N.K."/>
            <person name="Stajich J.E."/>
            <person name="Barry K."/>
            <person name="Grigoriev I.V."/>
            <person name="Crous P."/>
            <person name="Smith M.E."/>
        </authorList>
    </citation>
    <scope>NUCLEOTIDE SEQUENCE</scope>
    <source>
        <strain evidence="2">BCRC 34381</strain>
    </source>
</reference>
<evidence type="ECO:0000313" key="3">
    <source>
        <dbReference type="Proteomes" id="UP001143981"/>
    </source>
</evidence>
<feature type="compositionally biased region" description="Gly residues" evidence="1">
    <location>
        <begin position="102"/>
        <end position="114"/>
    </location>
</feature>
<feature type="region of interest" description="Disordered" evidence="1">
    <location>
        <begin position="82"/>
        <end position="271"/>
    </location>
</feature>
<sequence>RRRWFEPGEWVTMRPRPTPTNLAALFARRRGPFRVVARHGTTYLLAQHNGDPLPAPVPGDTLMPYTMDDDLALEDLPPAAVGDLEDNAAAPPRLASPSDHGSLGGGGIGFGGSPGWASTDSNSDPGGGGADDEAPPPSTPGQAVPADTATPSSTARPVGPQAPYSELSEDSAPESFLQLVLEHGGSTSGHAWRRPPPEDPDYEPRSTDSSGYGSDSSGYHTPDGGAVGPSGQPFAWAQHLTRPTAAPLPEAEKSASEQGRHTGEHDSDANN</sequence>
<feature type="non-terminal residue" evidence="2">
    <location>
        <position position="271"/>
    </location>
</feature>
<organism evidence="2 3">
    <name type="scientific">Coemansia biformis</name>
    <dbReference type="NCBI Taxonomy" id="1286918"/>
    <lineage>
        <taxon>Eukaryota</taxon>
        <taxon>Fungi</taxon>
        <taxon>Fungi incertae sedis</taxon>
        <taxon>Zoopagomycota</taxon>
        <taxon>Kickxellomycotina</taxon>
        <taxon>Kickxellomycetes</taxon>
        <taxon>Kickxellales</taxon>
        <taxon>Kickxellaceae</taxon>
        <taxon>Coemansia</taxon>
    </lineage>
</organism>
<accession>A0A9W7Y8V1</accession>
<keyword evidence="3" id="KW-1185">Reference proteome</keyword>
<evidence type="ECO:0000256" key="1">
    <source>
        <dbReference type="SAM" id="MobiDB-lite"/>
    </source>
</evidence>
<proteinExistence type="predicted"/>
<dbReference type="AlphaFoldDB" id="A0A9W7Y8V1"/>
<comment type="caution">
    <text evidence="2">The sequence shown here is derived from an EMBL/GenBank/DDBJ whole genome shotgun (WGS) entry which is preliminary data.</text>
</comment>
<feature type="compositionally biased region" description="Low complexity" evidence="1">
    <location>
        <begin position="208"/>
        <end position="219"/>
    </location>
</feature>
<dbReference type="Proteomes" id="UP001143981">
    <property type="component" value="Unassembled WGS sequence"/>
</dbReference>
<evidence type="ECO:0000313" key="2">
    <source>
        <dbReference type="EMBL" id="KAJ1727954.1"/>
    </source>
</evidence>
<feature type="compositionally biased region" description="Basic and acidic residues" evidence="1">
    <location>
        <begin position="250"/>
        <end position="271"/>
    </location>
</feature>